<accession>A0A7S4EHJ3</accession>
<reference evidence="2" key="1">
    <citation type="submission" date="2021-01" db="EMBL/GenBank/DDBJ databases">
        <authorList>
            <person name="Corre E."/>
            <person name="Pelletier E."/>
            <person name="Niang G."/>
            <person name="Scheremetjew M."/>
            <person name="Finn R."/>
            <person name="Kale V."/>
            <person name="Holt S."/>
            <person name="Cochrane G."/>
            <person name="Meng A."/>
            <person name="Brown T."/>
            <person name="Cohen L."/>
        </authorList>
    </citation>
    <scope>NUCLEOTIDE SEQUENCE</scope>
    <source>
        <strain evidence="2">10249 10 AB</strain>
    </source>
</reference>
<dbReference type="EMBL" id="HBIX01007373">
    <property type="protein sequence ID" value="CAE0712999.1"/>
    <property type="molecule type" value="Transcribed_RNA"/>
</dbReference>
<feature type="compositionally biased region" description="Acidic residues" evidence="1">
    <location>
        <begin position="342"/>
        <end position="353"/>
    </location>
</feature>
<feature type="compositionally biased region" description="Basic and acidic residues" evidence="1">
    <location>
        <begin position="71"/>
        <end position="91"/>
    </location>
</feature>
<feature type="compositionally biased region" description="Polar residues" evidence="1">
    <location>
        <begin position="97"/>
        <end position="114"/>
    </location>
</feature>
<feature type="compositionally biased region" description="Low complexity" evidence="1">
    <location>
        <begin position="594"/>
        <end position="603"/>
    </location>
</feature>
<feature type="region of interest" description="Disordered" evidence="1">
    <location>
        <begin position="303"/>
        <end position="411"/>
    </location>
</feature>
<proteinExistence type="predicted"/>
<feature type="compositionally biased region" description="Basic and acidic residues" evidence="1">
    <location>
        <begin position="135"/>
        <end position="144"/>
    </location>
</feature>
<feature type="compositionally biased region" description="Low complexity" evidence="1">
    <location>
        <begin position="14"/>
        <end position="27"/>
    </location>
</feature>
<feature type="region of interest" description="Disordered" evidence="1">
    <location>
        <begin position="198"/>
        <end position="249"/>
    </location>
</feature>
<feature type="compositionally biased region" description="Basic and acidic residues" evidence="1">
    <location>
        <begin position="322"/>
        <end position="332"/>
    </location>
</feature>
<sequence length="643" mass="71158">MNISLSMKPTATISSGKSNNDNSNSSGEEGDESRKKRGNSERKNEPENSKKVRSESNNNGNDSGATSCNGHDSKGNRSDGHGVVNKERIIEGETLVVPTTTTSRCTNSDSSSTMRIDVNKNSSSSAAAAAVETTSRNDYHDDGSNHSNRNGNTGEQQRKRQRDEVWDLESALMYLVQIGSNSISKNNSNQNAIEKNETRHAGNYRHSCSNKTEVDCKGSGVKKEKEKLEGNAHEDQHQHQDSNSNSYHDCAHDYSNSECEEAAVSREFLTLEKNSWITFRAAHAGDASSIAQWYLRKRLEERSHECVTRQRQQHRSRTILDSTRDYGSNHDNDESDTNINKEEEEVSDHEDPEIDKYPVLRHASSISDEEEPSNDRRTHIHSKPTNAAGGDDQESHARNGEECDDNEEGVHSSSLQLEHWLAEGLGDENTCPSVYGLLAYVHYRIPNEVIGKHSSYNVANADADGRGDSSAVPNLRPPGSSKSPHPPTTTDDDDLNQFCSNNLAAVVLLSLSWTSGKRNLRIEWMSVDANQLQTEDEVLAVQQKLWLRIHTLSVMTACQAIAVDENVLLTKRTAATATATTTIQQHQHQHQHQHQQSLSSSSSPVLVYSEEEPLDDENRTKPGSKNDNSTVPTHSNQVAPSAE</sequence>
<feature type="compositionally biased region" description="Polar residues" evidence="1">
    <location>
        <begin position="621"/>
        <end position="643"/>
    </location>
</feature>
<organism evidence="2">
    <name type="scientific">Pseudo-nitzschia australis</name>
    <dbReference type="NCBI Taxonomy" id="44445"/>
    <lineage>
        <taxon>Eukaryota</taxon>
        <taxon>Sar</taxon>
        <taxon>Stramenopiles</taxon>
        <taxon>Ochrophyta</taxon>
        <taxon>Bacillariophyta</taxon>
        <taxon>Bacillariophyceae</taxon>
        <taxon>Bacillariophycidae</taxon>
        <taxon>Bacillariales</taxon>
        <taxon>Bacillariaceae</taxon>
        <taxon>Pseudo-nitzschia</taxon>
    </lineage>
</organism>
<feature type="region of interest" description="Disordered" evidence="1">
    <location>
        <begin position="461"/>
        <end position="496"/>
    </location>
</feature>
<feature type="compositionally biased region" description="Polar residues" evidence="1">
    <location>
        <begin position="55"/>
        <end position="70"/>
    </location>
</feature>
<feature type="compositionally biased region" description="Basic and acidic residues" evidence="1">
    <location>
        <begin position="212"/>
        <end position="240"/>
    </location>
</feature>
<gene>
    <name evidence="2" type="ORF">PAUS00366_LOCUS5751</name>
</gene>
<protein>
    <submittedName>
        <fullName evidence="2">Uncharacterized protein</fullName>
    </submittedName>
</protein>
<feature type="compositionally biased region" description="Polar residues" evidence="1">
    <location>
        <begin position="145"/>
        <end position="155"/>
    </location>
</feature>
<feature type="region of interest" description="Disordered" evidence="1">
    <location>
        <begin position="580"/>
        <end position="643"/>
    </location>
</feature>
<feature type="compositionally biased region" description="Polar residues" evidence="1">
    <location>
        <begin position="1"/>
        <end position="13"/>
    </location>
</feature>
<feature type="region of interest" description="Disordered" evidence="1">
    <location>
        <begin position="1"/>
        <end position="163"/>
    </location>
</feature>
<name>A0A7S4EHJ3_9STRA</name>
<evidence type="ECO:0000313" key="2">
    <source>
        <dbReference type="EMBL" id="CAE0712999.1"/>
    </source>
</evidence>
<evidence type="ECO:0000256" key="1">
    <source>
        <dbReference type="SAM" id="MobiDB-lite"/>
    </source>
</evidence>
<feature type="compositionally biased region" description="Basic and acidic residues" evidence="1">
    <location>
        <begin position="32"/>
        <end position="54"/>
    </location>
</feature>
<dbReference type="AlphaFoldDB" id="A0A7S4EHJ3"/>